<feature type="compositionally biased region" description="Acidic residues" evidence="3">
    <location>
        <begin position="215"/>
        <end position="226"/>
    </location>
</feature>
<comment type="caution">
    <text evidence="4">The sequence shown here is derived from an EMBL/GenBank/DDBJ whole genome shotgun (WGS) entry which is preliminary data.</text>
</comment>
<comment type="subcellular location">
    <subcellularLocation>
        <location evidence="1">Nucleus</location>
    </subcellularLocation>
</comment>
<dbReference type="EMBL" id="MU155154">
    <property type="protein sequence ID" value="KAF9483419.1"/>
    <property type="molecule type" value="Genomic_DNA"/>
</dbReference>
<evidence type="ECO:0008006" key="6">
    <source>
        <dbReference type="Google" id="ProtNLM"/>
    </source>
</evidence>
<dbReference type="InterPro" id="IPR028211">
    <property type="entry name" value="Ntr2"/>
</dbReference>
<keyword evidence="5" id="KW-1185">Reference proteome</keyword>
<dbReference type="OrthoDB" id="429427at2759"/>
<reference evidence="4" key="1">
    <citation type="submission" date="2020-11" db="EMBL/GenBank/DDBJ databases">
        <authorList>
            <consortium name="DOE Joint Genome Institute"/>
            <person name="Ahrendt S."/>
            <person name="Riley R."/>
            <person name="Andreopoulos W."/>
            <person name="Labutti K."/>
            <person name="Pangilinan J."/>
            <person name="Ruiz-Duenas F.J."/>
            <person name="Barrasa J.M."/>
            <person name="Sanchez-Garcia M."/>
            <person name="Camarero S."/>
            <person name="Miyauchi S."/>
            <person name="Serrano A."/>
            <person name="Linde D."/>
            <person name="Babiker R."/>
            <person name="Drula E."/>
            <person name="Ayuso-Fernandez I."/>
            <person name="Pacheco R."/>
            <person name="Padilla G."/>
            <person name="Ferreira P."/>
            <person name="Barriuso J."/>
            <person name="Kellner H."/>
            <person name="Castanera R."/>
            <person name="Alfaro M."/>
            <person name="Ramirez L."/>
            <person name="Pisabarro A.G."/>
            <person name="Kuo A."/>
            <person name="Tritt A."/>
            <person name="Lipzen A."/>
            <person name="He G."/>
            <person name="Yan M."/>
            <person name="Ng V."/>
            <person name="Cullen D."/>
            <person name="Martin F."/>
            <person name="Rosso M.-N."/>
            <person name="Henrissat B."/>
            <person name="Hibbett D."/>
            <person name="Martinez A.T."/>
            <person name="Grigoriev I.V."/>
        </authorList>
    </citation>
    <scope>NUCLEOTIDE SEQUENCE</scope>
    <source>
        <strain evidence="4">CIRM-BRFM 674</strain>
    </source>
</reference>
<name>A0A9P5ZBF4_9AGAR</name>
<dbReference type="PANTHER" id="PTHR12214:SF0">
    <property type="entry name" value="LD29489P"/>
    <property type="match status" value="1"/>
</dbReference>
<dbReference type="PANTHER" id="PTHR12214">
    <property type="entry name" value="GC-RICH SEQUENCE DNA-BINDING FACTOR"/>
    <property type="match status" value="1"/>
</dbReference>
<evidence type="ECO:0000256" key="2">
    <source>
        <dbReference type="ARBA" id="ARBA00023242"/>
    </source>
</evidence>
<dbReference type="GO" id="GO:0071008">
    <property type="term" value="C:U2-type post-mRNA release spliceosomal complex"/>
    <property type="evidence" value="ECO:0007669"/>
    <property type="project" value="InterPro"/>
</dbReference>
<dbReference type="GO" id="GO:0000390">
    <property type="term" value="P:spliceosomal complex disassembly"/>
    <property type="evidence" value="ECO:0007669"/>
    <property type="project" value="InterPro"/>
</dbReference>
<organism evidence="4 5">
    <name type="scientific">Pholiota conissans</name>
    <dbReference type="NCBI Taxonomy" id="109636"/>
    <lineage>
        <taxon>Eukaryota</taxon>
        <taxon>Fungi</taxon>
        <taxon>Dikarya</taxon>
        <taxon>Basidiomycota</taxon>
        <taxon>Agaricomycotina</taxon>
        <taxon>Agaricomycetes</taxon>
        <taxon>Agaricomycetidae</taxon>
        <taxon>Agaricales</taxon>
        <taxon>Agaricineae</taxon>
        <taxon>Strophariaceae</taxon>
        <taxon>Pholiota</taxon>
    </lineage>
</organism>
<dbReference type="AlphaFoldDB" id="A0A9P5ZBF4"/>
<feature type="compositionally biased region" description="Acidic residues" evidence="3">
    <location>
        <begin position="259"/>
        <end position="273"/>
    </location>
</feature>
<dbReference type="Pfam" id="PF15458">
    <property type="entry name" value="NTR2"/>
    <property type="match status" value="1"/>
</dbReference>
<evidence type="ECO:0000256" key="3">
    <source>
        <dbReference type="SAM" id="MobiDB-lite"/>
    </source>
</evidence>
<dbReference type="Proteomes" id="UP000807469">
    <property type="component" value="Unassembled WGS sequence"/>
</dbReference>
<feature type="compositionally biased region" description="Basic and acidic residues" evidence="3">
    <location>
        <begin position="197"/>
        <end position="214"/>
    </location>
</feature>
<protein>
    <recommendedName>
        <fullName evidence="6">GCF C-terminal domain-containing protein</fullName>
    </recommendedName>
</protein>
<dbReference type="InterPro" id="IPR012890">
    <property type="entry name" value="GCFC2-like"/>
</dbReference>
<evidence type="ECO:0000256" key="1">
    <source>
        <dbReference type="ARBA" id="ARBA00004123"/>
    </source>
</evidence>
<accession>A0A9P5ZBF4</accession>
<feature type="region of interest" description="Disordered" evidence="3">
    <location>
        <begin position="172"/>
        <end position="226"/>
    </location>
</feature>
<dbReference type="GO" id="GO:0003677">
    <property type="term" value="F:DNA binding"/>
    <property type="evidence" value="ECO:0007669"/>
    <property type="project" value="InterPro"/>
</dbReference>
<keyword evidence="2" id="KW-0539">Nucleus</keyword>
<evidence type="ECO:0000313" key="5">
    <source>
        <dbReference type="Proteomes" id="UP000807469"/>
    </source>
</evidence>
<feature type="region of interest" description="Disordered" evidence="3">
    <location>
        <begin position="449"/>
        <end position="476"/>
    </location>
</feature>
<sequence>MSSDSPVIFKRSKAKPAVRARAISPDADAKLTAIQTAEDSPTTLATKLKNKIKKTKTKSRLSFGGDEEEGDGEVFKVKKSNLSLKVASGTHPAIVPPNLEQATISSNGPKYDAAYLKELKAATPTARPPQPSNADPYDADMSMDLDDTTQQSMIIDVEETATVIPSESSIRVAKERRERIRKTQASGEDDFISLSVAKRDEAPQGPHPESRLMREEDELGEGDDEFAEYTSAQERIALGKKSRKVEAAQRRDAMKELIADADEEDEETIEWEQEQLRRGGHRTPEPSGSAIAKKVYKAAPIPPSTPLPSLGPSISRLTEQLTQLTISHANNSATLNSLAQERIQVDDREKEMREMVEKAEAKRAWFGDFKEWTESVAGFLDEKYPALEKLEEEQLSLFKERHDMVVKRRTEDDEDDLAAFYGPLPVSTVESQTVEQSVDRRPQRRVDRIARRQLRSSRRPPDQEEGYSTDSSLNAPDSLAYTDAMKSLVSRKKEVLADVKAEEFKDPGKGRWSVWREKYSDSYVGAWGGLGVVSVWEFWVRLESIGWDCIETPRSLDNFKWYKGLYEYSRPGAGLVVEERELGPDGDLVASMISSAIIPLICKMLDNGALDVYSQKDIRRMVDLAEEIEASVESESGKFQLLLKSVMNAFENAISATESSILKYSAGHQSRVGFNPAAIPARRRFLNRRVKLLGNLLRFRKYIGERFGVGILIGRLVERSIVNVAEGGWDVGGQEVAEKIAKMLPEDLIPFSLRNLRTN</sequence>
<evidence type="ECO:0000313" key="4">
    <source>
        <dbReference type="EMBL" id="KAF9483419.1"/>
    </source>
</evidence>
<feature type="region of interest" description="Disordered" evidence="3">
    <location>
        <begin position="258"/>
        <end position="289"/>
    </location>
</feature>
<feature type="compositionally biased region" description="Polar residues" evidence="3">
    <location>
        <begin position="466"/>
        <end position="475"/>
    </location>
</feature>
<proteinExistence type="predicted"/>
<gene>
    <name evidence="4" type="ORF">BDN70DRAFT_873928</name>
</gene>
<feature type="region of interest" description="Disordered" evidence="3">
    <location>
        <begin position="121"/>
        <end position="143"/>
    </location>
</feature>